<evidence type="ECO:0008006" key="3">
    <source>
        <dbReference type="Google" id="ProtNLM"/>
    </source>
</evidence>
<evidence type="ECO:0000313" key="2">
    <source>
        <dbReference type="Proteomes" id="UP000186303"/>
    </source>
</evidence>
<dbReference type="AlphaFoldDB" id="A0A1M8AB42"/>
<reference evidence="2" key="1">
    <citation type="journal article" date="2017" name="Nucleic Acids Res.">
        <title>Proteogenomics produces comprehensive and highly accurate protein-coding gene annotation in a complete genome assembly of Malassezia sympodialis.</title>
        <authorList>
            <person name="Zhu Y."/>
            <person name="Engstroem P.G."/>
            <person name="Tellgren-Roth C."/>
            <person name="Baudo C.D."/>
            <person name="Kennell J.C."/>
            <person name="Sun S."/>
            <person name="Billmyre R.B."/>
            <person name="Schroeder M.S."/>
            <person name="Andersson A."/>
            <person name="Holm T."/>
            <person name="Sigurgeirsson B."/>
            <person name="Wu G."/>
            <person name="Sankaranarayanan S.R."/>
            <person name="Siddharthan R."/>
            <person name="Sanyal K."/>
            <person name="Lundeberg J."/>
            <person name="Nystedt B."/>
            <person name="Boekhout T."/>
            <person name="Dawson T.L. Jr."/>
            <person name="Heitman J."/>
            <person name="Scheynius A."/>
            <person name="Lehtioe J."/>
        </authorList>
    </citation>
    <scope>NUCLEOTIDE SEQUENCE [LARGE SCALE GENOMIC DNA]</scope>
    <source>
        <strain evidence="2">ATCC 42132</strain>
    </source>
</reference>
<dbReference type="VEuPathDB" id="FungiDB:MSYG_4009"/>
<accession>A0A1M8AB42</accession>
<keyword evidence="2" id="KW-1185">Reference proteome</keyword>
<dbReference type="Proteomes" id="UP000186303">
    <property type="component" value="Chromosome 7"/>
</dbReference>
<proteinExistence type="predicted"/>
<sequence>MSRSLRAWLQCRVADQSSHAYACEGSRIQIARFLTFRPEENPFADMDVWVQVCDKAHYMPARFTRQSIAKFHSVTPHLRFTQLRGAYVSIDLCSIELDTVETQVAGSPWTPESPKTYILVVHAFRVLGGIAEPLHSGMIQDVMTGIYGRKS</sequence>
<gene>
    <name evidence="1" type="ORF">MSYG_4009</name>
</gene>
<dbReference type="EMBL" id="LT671827">
    <property type="protein sequence ID" value="SHO79659.1"/>
    <property type="molecule type" value="Genomic_DNA"/>
</dbReference>
<organism evidence="1 2">
    <name type="scientific">Malassezia sympodialis (strain ATCC 42132)</name>
    <name type="common">Atopic eczema-associated yeast</name>
    <dbReference type="NCBI Taxonomy" id="1230383"/>
    <lineage>
        <taxon>Eukaryota</taxon>
        <taxon>Fungi</taxon>
        <taxon>Dikarya</taxon>
        <taxon>Basidiomycota</taxon>
        <taxon>Ustilaginomycotina</taxon>
        <taxon>Malasseziomycetes</taxon>
        <taxon>Malasseziales</taxon>
        <taxon>Malasseziaceae</taxon>
        <taxon>Malassezia</taxon>
    </lineage>
</organism>
<protein>
    <recommendedName>
        <fullName evidence="3">Telomere replication protein EST3</fullName>
    </recommendedName>
</protein>
<dbReference type="OrthoDB" id="2556442at2759"/>
<evidence type="ECO:0000313" key="1">
    <source>
        <dbReference type="EMBL" id="SHO79659.1"/>
    </source>
</evidence>
<name>A0A1M8AB42_MALS4</name>
<dbReference type="Gene3D" id="2.40.50.960">
    <property type="match status" value="1"/>
</dbReference>